<dbReference type="AlphaFoldDB" id="A0AAV9BF79"/>
<reference evidence="1" key="1">
    <citation type="journal article" date="2023" name="Nat. Commun.">
        <title>Diploid and tetraploid genomes of Acorus and the evolution of monocots.</title>
        <authorList>
            <person name="Ma L."/>
            <person name="Liu K.W."/>
            <person name="Li Z."/>
            <person name="Hsiao Y.Y."/>
            <person name="Qi Y."/>
            <person name="Fu T."/>
            <person name="Tang G.D."/>
            <person name="Zhang D."/>
            <person name="Sun W.H."/>
            <person name="Liu D.K."/>
            <person name="Li Y."/>
            <person name="Chen G.Z."/>
            <person name="Liu X.D."/>
            <person name="Liao X.Y."/>
            <person name="Jiang Y.T."/>
            <person name="Yu X."/>
            <person name="Hao Y."/>
            <person name="Huang J."/>
            <person name="Zhao X.W."/>
            <person name="Ke S."/>
            <person name="Chen Y.Y."/>
            <person name="Wu W.L."/>
            <person name="Hsu J.L."/>
            <person name="Lin Y.F."/>
            <person name="Huang M.D."/>
            <person name="Li C.Y."/>
            <person name="Huang L."/>
            <person name="Wang Z.W."/>
            <person name="Zhao X."/>
            <person name="Zhong W.Y."/>
            <person name="Peng D.H."/>
            <person name="Ahmad S."/>
            <person name="Lan S."/>
            <person name="Zhang J.S."/>
            <person name="Tsai W.C."/>
            <person name="Van de Peer Y."/>
            <person name="Liu Z.J."/>
        </authorList>
    </citation>
    <scope>NUCLEOTIDE SEQUENCE</scope>
    <source>
        <strain evidence="1">SCP</strain>
    </source>
</reference>
<gene>
    <name evidence="1" type="ORF">QJS04_geneDACA000801</name>
</gene>
<dbReference type="Proteomes" id="UP001179952">
    <property type="component" value="Unassembled WGS sequence"/>
</dbReference>
<name>A0AAV9BF79_ACOGR</name>
<comment type="caution">
    <text evidence="1">The sequence shown here is derived from an EMBL/GenBank/DDBJ whole genome shotgun (WGS) entry which is preliminary data.</text>
</comment>
<dbReference type="EMBL" id="JAUJYN010000003">
    <property type="protein sequence ID" value="KAK1274774.1"/>
    <property type="molecule type" value="Genomic_DNA"/>
</dbReference>
<reference evidence="1" key="2">
    <citation type="submission" date="2023-06" db="EMBL/GenBank/DDBJ databases">
        <authorList>
            <person name="Ma L."/>
            <person name="Liu K.-W."/>
            <person name="Li Z."/>
            <person name="Hsiao Y.-Y."/>
            <person name="Qi Y."/>
            <person name="Fu T."/>
            <person name="Tang G."/>
            <person name="Zhang D."/>
            <person name="Sun W.-H."/>
            <person name="Liu D.-K."/>
            <person name="Li Y."/>
            <person name="Chen G.-Z."/>
            <person name="Liu X.-D."/>
            <person name="Liao X.-Y."/>
            <person name="Jiang Y.-T."/>
            <person name="Yu X."/>
            <person name="Hao Y."/>
            <person name="Huang J."/>
            <person name="Zhao X.-W."/>
            <person name="Ke S."/>
            <person name="Chen Y.-Y."/>
            <person name="Wu W.-L."/>
            <person name="Hsu J.-L."/>
            <person name="Lin Y.-F."/>
            <person name="Huang M.-D."/>
            <person name="Li C.-Y."/>
            <person name="Huang L."/>
            <person name="Wang Z.-W."/>
            <person name="Zhao X."/>
            <person name="Zhong W.-Y."/>
            <person name="Peng D.-H."/>
            <person name="Ahmad S."/>
            <person name="Lan S."/>
            <person name="Zhang J.-S."/>
            <person name="Tsai W.-C."/>
            <person name="Van De Peer Y."/>
            <person name="Liu Z.-J."/>
        </authorList>
    </citation>
    <scope>NUCLEOTIDE SEQUENCE</scope>
    <source>
        <strain evidence="1">SCP</strain>
        <tissue evidence="1">Leaves</tissue>
    </source>
</reference>
<evidence type="ECO:0000313" key="1">
    <source>
        <dbReference type="EMBL" id="KAK1274774.1"/>
    </source>
</evidence>
<accession>A0AAV9BF79</accession>
<proteinExistence type="predicted"/>
<sequence length="71" mass="8014">MKDYLPSRSNFIEKTISSLGNHFSVRPVTLEAIETPSDSEASYPCTTNLLTEEMLEEHLCHRSEVSGSQRL</sequence>
<organism evidence="1 2">
    <name type="scientific">Acorus gramineus</name>
    <name type="common">Dwarf sweet flag</name>
    <dbReference type="NCBI Taxonomy" id="55184"/>
    <lineage>
        <taxon>Eukaryota</taxon>
        <taxon>Viridiplantae</taxon>
        <taxon>Streptophyta</taxon>
        <taxon>Embryophyta</taxon>
        <taxon>Tracheophyta</taxon>
        <taxon>Spermatophyta</taxon>
        <taxon>Magnoliopsida</taxon>
        <taxon>Liliopsida</taxon>
        <taxon>Acoraceae</taxon>
        <taxon>Acorus</taxon>
    </lineage>
</organism>
<protein>
    <submittedName>
        <fullName evidence="1">Uncharacterized protein</fullName>
    </submittedName>
</protein>
<keyword evidence="2" id="KW-1185">Reference proteome</keyword>
<evidence type="ECO:0000313" key="2">
    <source>
        <dbReference type="Proteomes" id="UP001179952"/>
    </source>
</evidence>